<dbReference type="Proteomes" id="UP000479710">
    <property type="component" value="Unassembled WGS sequence"/>
</dbReference>
<keyword evidence="2" id="KW-1185">Reference proteome</keyword>
<proteinExistence type="predicted"/>
<protein>
    <submittedName>
        <fullName evidence="1">Uncharacterized protein</fullName>
    </submittedName>
</protein>
<reference evidence="1 2" key="1">
    <citation type="submission" date="2019-11" db="EMBL/GenBank/DDBJ databases">
        <title>Whole genome sequence of Oryza granulata.</title>
        <authorList>
            <person name="Li W."/>
        </authorList>
    </citation>
    <scope>NUCLEOTIDE SEQUENCE [LARGE SCALE GENOMIC DNA]</scope>
    <source>
        <strain evidence="2">cv. Menghai</strain>
        <tissue evidence="1">Leaf</tissue>
    </source>
</reference>
<dbReference type="AlphaFoldDB" id="A0A6G1EW91"/>
<dbReference type="EMBL" id="SPHZ02000002">
    <property type="protein sequence ID" value="KAF0928923.1"/>
    <property type="molecule type" value="Genomic_DNA"/>
</dbReference>
<organism evidence="1 2">
    <name type="scientific">Oryza meyeriana var. granulata</name>
    <dbReference type="NCBI Taxonomy" id="110450"/>
    <lineage>
        <taxon>Eukaryota</taxon>
        <taxon>Viridiplantae</taxon>
        <taxon>Streptophyta</taxon>
        <taxon>Embryophyta</taxon>
        <taxon>Tracheophyta</taxon>
        <taxon>Spermatophyta</taxon>
        <taxon>Magnoliopsida</taxon>
        <taxon>Liliopsida</taxon>
        <taxon>Poales</taxon>
        <taxon>Poaceae</taxon>
        <taxon>BOP clade</taxon>
        <taxon>Oryzoideae</taxon>
        <taxon>Oryzeae</taxon>
        <taxon>Oryzinae</taxon>
        <taxon>Oryza</taxon>
        <taxon>Oryza meyeriana</taxon>
    </lineage>
</organism>
<gene>
    <name evidence="1" type="ORF">E2562_010770</name>
</gene>
<evidence type="ECO:0000313" key="2">
    <source>
        <dbReference type="Proteomes" id="UP000479710"/>
    </source>
</evidence>
<name>A0A6G1EW91_9ORYZ</name>
<dbReference type="OrthoDB" id="408631at2759"/>
<accession>A0A6G1EW91</accession>
<sequence length="128" mass="13568">MGAVRGGSGAEQRTALVPMAVAVRVASRRADSRTPTRGVGGLDLDLQPLLLAAAAAQRSGLPRSSDRTISPDVSVQLYLPAVAGVSKEGEGKNLLVYFHDGGKLSSPRTQAPPPRRLRRLVVLEYIKK</sequence>
<comment type="caution">
    <text evidence="1">The sequence shown here is derived from an EMBL/GenBank/DDBJ whole genome shotgun (WGS) entry which is preliminary data.</text>
</comment>
<evidence type="ECO:0000313" key="1">
    <source>
        <dbReference type="EMBL" id="KAF0928923.1"/>
    </source>
</evidence>